<dbReference type="Pfam" id="PF19883">
    <property type="entry name" value="DUF6356"/>
    <property type="match status" value="1"/>
</dbReference>
<evidence type="ECO:0000256" key="1">
    <source>
        <dbReference type="SAM" id="Phobius"/>
    </source>
</evidence>
<dbReference type="EMBL" id="JACHXA010000003">
    <property type="protein sequence ID" value="MBB3065237.1"/>
    <property type="molecule type" value="Genomic_DNA"/>
</dbReference>
<evidence type="ECO:0008006" key="4">
    <source>
        <dbReference type="Google" id="ProtNLM"/>
    </source>
</evidence>
<keyword evidence="1" id="KW-0812">Transmembrane</keyword>
<name>A0A839SQR7_9PROT</name>
<organism evidence="2 3">
    <name type="scientific">Limibacillus halophilus</name>
    <dbReference type="NCBI Taxonomy" id="1579333"/>
    <lineage>
        <taxon>Bacteria</taxon>
        <taxon>Pseudomonadati</taxon>
        <taxon>Pseudomonadota</taxon>
        <taxon>Alphaproteobacteria</taxon>
        <taxon>Rhodospirillales</taxon>
        <taxon>Rhodovibrionaceae</taxon>
        <taxon>Limibacillus</taxon>
    </lineage>
</organism>
<keyword evidence="1" id="KW-0472">Membrane</keyword>
<feature type="transmembrane region" description="Helical" evidence="1">
    <location>
        <begin position="28"/>
        <end position="48"/>
    </location>
</feature>
<gene>
    <name evidence="2" type="ORF">FHR98_001516</name>
</gene>
<protein>
    <recommendedName>
        <fullName evidence="4">Capsule biosynthesis protein</fullName>
    </recommendedName>
</protein>
<keyword evidence="1" id="KW-1133">Transmembrane helix</keyword>
<dbReference type="Proteomes" id="UP000581135">
    <property type="component" value="Unassembled WGS sequence"/>
</dbReference>
<dbReference type="InterPro" id="IPR045936">
    <property type="entry name" value="DUF6356"/>
</dbReference>
<reference evidence="2 3" key="1">
    <citation type="submission" date="2020-08" db="EMBL/GenBank/DDBJ databases">
        <title>Genomic Encyclopedia of Type Strains, Phase III (KMG-III): the genomes of soil and plant-associated and newly described type strains.</title>
        <authorList>
            <person name="Whitman W."/>
        </authorList>
    </citation>
    <scope>NUCLEOTIDE SEQUENCE [LARGE SCALE GENOMIC DNA]</scope>
    <source>
        <strain evidence="2 3">CECT 8803</strain>
    </source>
</reference>
<keyword evidence="3" id="KW-1185">Reference proteome</keyword>
<dbReference type="AlphaFoldDB" id="A0A839SQR7"/>
<evidence type="ECO:0000313" key="3">
    <source>
        <dbReference type="Proteomes" id="UP000581135"/>
    </source>
</evidence>
<accession>A0A839SQR7</accession>
<dbReference type="RefSeq" id="WP_183416031.1">
    <property type="nucleotide sequence ID" value="NZ_JACHXA010000003.1"/>
</dbReference>
<evidence type="ECO:0000313" key="2">
    <source>
        <dbReference type="EMBL" id="MBB3065237.1"/>
    </source>
</evidence>
<comment type="caution">
    <text evidence="2">The sequence shown here is derived from an EMBL/GenBank/DDBJ whole genome shotgun (WGS) entry which is preliminary data.</text>
</comment>
<sequence length="82" mass="9070">MIRRLFTAHPAAVSETYGEHFGTASGFALKLFLASLACAIHAVLPFLFEKTGSHMINELHDRMVRNRARHAVADTAYAARQS</sequence>
<proteinExistence type="predicted"/>